<gene>
    <name evidence="1" type="ORF">HMPREF9460_03493</name>
</gene>
<dbReference type="EMBL" id="ADLO01000105">
    <property type="protein sequence ID" value="KGF53673.1"/>
    <property type="molecule type" value="Genomic_DNA"/>
</dbReference>
<dbReference type="RefSeq" id="WP_044942885.1">
    <property type="nucleotide sequence ID" value="NZ_KN174166.1"/>
</dbReference>
<evidence type="ECO:0000313" key="2">
    <source>
        <dbReference type="Proteomes" id="UP000029585"/>
    </source>
</evidence>
<evidence type="ECO:0008006" key="3">
    <source>
        <dbReference type="Google" id="ProtNLM"/>
    </source>
</evidence>
<dbReference type="PATRIC" id="fig|742738.3.peg.3598"/>
<dbReference type="Proteomes" id="UP000029585">
    <property type="component" value="Unassembled WGS sequence"/>
</dbReference>
<name>A0A096B2S9_FLAPL</name>
<comment type="caution">
    <text evidence="1">The sequence shown here is derived from an EMBL/GenBank/DDBJ whole genome shotgun (WGS) entry which is preliminary data.</text>
</comment>
<dbReference type="eggNOG" id="ENOG502ZB49">
    <property type="taxonomic scope" value="Bacteria"/>
</dbReference>
<accession>A0A096B2S9</accession>
<dbReference type="HOGENOM" id="CLU_125869_0_0_9"/>
<keyword evidence="2" id="KW-1185">Reference proteome</keyword>
<evidence type="ECO:0000313" key="1">
    <source>
        <dbReference type="EMBL" id="KGF53673.1"/>
    </source>
</evidence>
<sequence length="185" mass="20566">MKGFTRMETRFSLCGLNCDLCSMHLGGYCPGCGGGAGNQSCTMAKCSLEHGGIQFCWECREYPCPRYDGIDDWDSFVPHRSRQQDIAKVRELGLEVYLAQLGEKRAILDALLARFNDGRRKTLFNTAVYLLPLEDLQSVMADLNSRTELAGQSVKERALAAVELVQQAADRRGVSLKLNKKPKKG</sequence>
<proteinExistence type="predicted"/>
<organism evidence="1 2">
    <name type="scientific">Flavonifractor plautii 1_3_50AFAA</name>
    <dbReference type="NCBI Taxonomy" id="742738"/>
    <lineage>
        <taxon>Bacteria</taxon>
        <taxon>Bacillati</taxon>
        <taxon>Bacillota</taxon>
        <taxon>Clostridia</taxon>
        <taxon>Eubacteriales</taxon>
        <taxon>Oscillospiraceae</taxon>
        <taxon>Flavonifractor</taxon>
    </lineage>
</organism>
<protein>
    <recommendedName>
        <fullName evidence="3">DUF3795 domain-containing protein</fullName>
    </recommendedName>
</protein>
<dbReference type="AlphaFoldDB" id="A0A096B2S9"/>
<reference evidence="1 2" key="1">
    <citation type="submission" date="2011-08" db="EMBL/GenBank/DDBJ databases">
        <title>The Genome Sequence of Clostridium orbiscindens 1_3_50AFAA.</title>
        <authorList>
            <consortium name="The Broad Institute Genome Sequencing Platform"/>
            <person name="Earl A."/>
            <person name="Ward D."/>
            <person name="Feldgarden M."/>
            <person name="Gevers D."/>
            <person name="Daigneault M."/>
            <person name="Strauss J."/>
            <person name="Allen-Vercoe E."/>
            <person name="Young S.K."/>
            <person name="Zeng Q."/>
            <person name="Gargeya S."/>
            <person name="Fitzgerald M."/>
            <person name="Haas B."/>
            <person name="Abouelleil A."/>
            <person name="Alvarado L."/>
            <person name="Arachchi H.M."/>
            <person name="Berlin A."/>
            <person name="Brown A."/>
            <person name="Chapman S.B."/>
            <person name="Chen Z."/>
            <person name="Dunbar C."/>
            <person name="Freedman E."/>
            <person name="Gearin G."/>
            <person name="Gellesch M."/>
            <person name="Goldberg J."/>
            <person name="Griggs A."/>
            <person name="Gujja S."/>
            <person name="Heiman D."/>
            <person name="Howarth C."/>
            <person name="Larson L."/>
            <person name="Lui A."/>
            <person name="MacDonald P.J.P."/>
            <person name="Montmayeur A."/>
            <person name="Murphy C."/>
            <person name="Neiman D."/>
            <person name="Pearson M."/>
            <person name="Priest M."/>
            <person name="Roberts A."/>
            <person name="Saif S."/>
            <person name="Shea T."/>
            <person name="Shenoy N."/>
            <person name="Sisk P."/>
            <person name="Stolte C."/>
            <person name="Sykes S."/>
            <person name="Wortman J."/>
            <person name="Nusbaum C."/>
            <person name="Birren B."/>
        </authorList>
    </citation>
    <scope>NUCLEOTIDE SEQUENCE [LARGE SCALE GENOMIC DNA]</scope>
    <source>
        <strain evidence="1 2">1_3_50AFAA</strain>
    </source>
</reference>